<gene>
    <name evidence="2" type="ORF">H0921_06380</name>
</gene>
<evidence type="ECO:0000259" key="1">
    <source>
        <dbReference type="Pfam" id="PF01261"/>
    </source>
</evidence>
<name>A0A7V9ABC1_9BACT</name>
<dbReference type="InterPro" id="IPR050312">
    <property type="entry name" value="IolE/XylAMocC-like"/>
</dbReference>
<comment type="caution">
    <text evidence="2">The sequence shown here is derived from an EMBL/GenBank/DDBJ whole genome shotgun (WGS) entry which is preliminary data.</text>
</comment>
<keyword evidence="2" id="KW-0413">Isomerase</keyword>
<keyword evidence="3" id="KW-1185">Reference proteome</keyword>
<dbReference type="AlphaFoldDB" id="A0A7V9ABC1"/>
<dbReference type="RefSeq" id="WP_194537226.1">
    <property type="nucleotide sequence ID" value="NZ_JACEFB010000003.1"/>
</dbReference>
<dbReference type="Pfam" id="PF01261">
    <property type="entry name" value="AP_endonuc_2"/>
    <property type="match status" value="1"/>
</dbReference>
<dbReference type="PANTHER" id="PTHR12110">
    <property type="entry name" value="HYDROXYPYRUVATE ISOMERASE"/>
    <property type="match status" value="1"/>
</dbReference>
<organism evidence="2 3">
    <name type="scientific">Thermogemmata fonticola</name>
    <dbReference type="NCBI Taxonomy" id="2755323"/>
    <lineage>
        <taxon>Bacteria</taxon>
        <taxon>Pseudomonadati</taxon>
        <taxon>Planctomycetota</taxon>
        <taxon>Planctomycetia</taxon>
        <taxon>Gemmatales</taxon>
        <taxon>Gemmataceae</taxon>
        <taxon>Thermogemmata</taxon>
    </lineage>
</organism>
<proteinExistence type="predicted"/>
<dbReference type="Gene3D" id="3.20.20.150">
    <property type="entry name" value="Divalent-metal-dependent TIM barrel enzymes"/>
    <property type="match status" value="1"/>
</dbReference>
<protein>
    <submittedName>
        <fullName evidence="2">Sugar phosphate isomerase/epimerase</fullName>
    </submittedName>
</protein>
<reference evidence="2 3" key="1">
    <citation type="submission" date="2020-07" db="EMBL/GenBank/DDBJ databases">
        <title>Thermogemmata thermophila gen. nov., sp. nov., a novel moderate thermophilic planctomycete from a Kamchatka hot spring.</title>
        <authorList>
            <person name="Elcheninov A.G."/>
            <person name="Podosokorskaya O.A."/>
            <person name="Kovaleva O.L."/>
            <person name="Novikov A."/>
            <person name="Bonch-Osmolovskaya E.A."/>
            <person name="Toshchakov S.V."/>
            <person name="Kublanov I.V."/>
        </authorList>
    </citation>
    <scope>NUCLEOTIDE SEQUENCE [LARGE SCALE GENOMIC DNA]</scope>
    <source>
        <strain evidence="2 3">2918</strain>
    </source>
</reference>
<dbReference type="InterPro" id="IPR036237">
    <property type="entry name" value="Xyl_isomerase-like_sf"/>
</dbReference>
<sequence length="253" mass="28134">MHVVCSTLCFGRRPLEEALRWIRALDFSMADLAIGAHGPHWTPAQVAADGAACLQLLKSANVPLAAIHVDVRDQPPDQARAQFRAVAALARSTLTPLLTIPVAPLGSDIQTEVDRLRDYQRLAAAEGLLLAIETHREQLTADPEVALMFCRKVSGLGIALDPSHYLVGPHGKVNFDALYPYVLHVRLRDTGNRPEQFQVQVGQGEVEYSRIIAQLERQHYQRALSVDIHDIPEFPYAIDVEVRKLKYLLESLV</sequence>
<dbReference type="PANTHER" id="PTHR12110:SF53">
    <property type="entry name" value="BLR5974 PROTEIN"/>
    <property type="match status" value="1"/>
</dbReference>
<dbReference type="Proteomes" id="UP000542342">
    <property type="component" value="Unassembled WGS sequence"/>
</dbReference>
<evidence type="ECO:0000313" key="3">
    <source>
        <dbReference type="Proteomes" id="UP000542342"/>
    </source>
</evidence>
<dbReference type="SUPFAM" id="SSF51658">
    <property type="entry name" value="Xylose isomerase-like"/>
    <property type="match status" value="1"/>
</dbReference>
<feature type="domain" description="Xylose isomerase-like TIM barrel" evidence="1">
    <location>
        <begin position="20"/>
        <end position="231"/>
    </location>
</feature>
<dbReference type="EMBL" id="JACEFB010000003">
    <property type="protein sequence ID" value="MBA2225789.1"/>
    <property type="molecule type" value="Genomic_DNA"/>
</dbReference>
<dbReference type="InterPro" id="IPR013022">
    <property type="entry name" value="Xyl_isomerase-like_TIM-brl"/>
</dbReference>
<accession>A0A7V9ABC1</accession>
<dbReference type="GO" id="GO:0016853">
    <property type="term" value="F:isomerase activity"/>
    <property type="evidence" value="ECO:0007669"/>
    <property type="project" value="UniProtKB-KW"/>
</dbReference>
<evidence type="ECO:0000313" key="2">
    <source>
        <dbReference type="EMBL" id="MBA2225789.1"/>
    </source>
</evidence>